<organism evidence="1 2">
    <name type="scientific">Kribbella ginsengisoli</name>
    <dbReference type="NCBI Taxonomy" id="363865"/>
    <lineage>
        <taxon>Bacteria</taxon>
        <taxon>Bacillati</taxon>
        <taxon>Actinomycetota</taxon>
        <taxon>Actinomycetes</taxon>
        <taxon>Propionibacteriales</taxon>
        <taxon>Kribbellaceae</taxon>
        <taxon>Kribbella</taxon>
    </lineage>
</organism>
<protein>
    <submittedName>
        <fullName evidence="1">Uncharacterized protein</fullName>
    </submittedName>
</protein>
<comment type="caution">
    <text evidence="1">The sequence shown here is derived from an EMBL/GenBank/DDBJ whole genome shotgun (WGS) entry which is preliminary data.</text>
</comment>
<reference evidence="2" key="1">
    <citation type="journal article" date="2019" name="Int. J. Syst. Evol. Microbiol.">
        <title>The Global Catalogue of Microorganisms (GCM) 10K type strain sequencing project: providing services to taxonomists for standard genome sequencing and annotation.</title>
        <authorList>
            <consortium name="The Broad Institute Genomics Platform"/>
            <consortium name="The Broad Institute Genome Sequencing Center for Infectious Disease"/>
            <person name="Wu L."/>
            <person name="Ma J."/>
        </authorList>
    </citation>
    <scope>NUCLEOTIDE SEQUENCE [LARGE SCALE GENOMIC DNA]</scope>
    <source>
        <strain evidence="2">JCM 16928</strain>
    </source>
</reference>
<accession>A0ABP6YZP3</accession>
<dbReference type="EMBL" id="BAABAA010000018">
    <property type="protein sequence ID" value="GAA3594590.1"/>
    <property type="molecule type" value="Genomic_DNA"/>
</dbReference>
<dbReference type="Proteomes" id="UP001501222">
    <property type="component" value="Unassembled WGS sequence"/>
</dbReference>
<evidence type="ECO:0000313" key="2">
    <source>
        <dbReference type="Proteomes" id="UP001501222"/>
    </source>
</evidence>
<proteinExistence type="predicted"/>
<gene>
    <name evidence="1" type="ORF">GCM10022235_77280</name>
</gene>
<sequence length="153" mass="16331">MGGEEVPGVIVYGLLPRGSRRPGFPSGAWILADEVCDWTLYGEVWEVAMWEVPIAIWRTGDEFVVAVRTTLAAVIAGGCRVAWVGAEGLPFCDPPSLLHPDCMSGGVLAWMTDDGSFECPLDPDLPLAPVGDERLLALRRHARGLADAEVGSG</sequence>
<keyword evidence="2" id="KW-1185">Reference proteome</keyword>
<evidence type="ECO:0000313" key="1">
    <source>
        <dbReference type="EMBL" id="GAA3594590.1"/>
    </source>
</evidence>
<name>A0ABP6YZP3_9ACTN</name>